<feature type="transmembrane region" description="Helical" evidence="1">
    <location>
        <begin position="80"/>
        <end position="103"/>
    </location>
</feature>
<evidence type="ECO:0000259" key="2">
    <source>
        <dbReference type="Pfam" id="PF02517"/>
    </source>
</evidence>
<proteinExistence type="predicted"/>
<name>A0ABS2K488_9GAMM</name>
<feature type="transmembrane region" description="Helical" evidence="1">
    <location>
        <begin position="164"/>
        <end position="185"/>
    </location>
</feature>
<sequence length="287" mass="31310">MAIDKPQSRIGLYLLLVLLFSSVFYALIIGCGHVAGARGMYVTGLMWSPAMAALLTCRLSGKSYTELGFNWPHSRWILMAWLLPFAYAGCAYIIVWVSGLGSFGNPAFLAEMGKSLGWPNAPAWLIEAGSLLLFGVFGLAGGVSTGLGEEIGWRGFLTPEVTRAWGFTRGTLFTGVIWTSWHLPVLLFADYNAGTPWWFGMPCFALMVLGISFVFAWLRLRSGSVWPAAILHGSHNVLIQVWLTPITGARGHITPYAIDEFGFMLALAGIVVGMVFWRKRAALPALA</sequence>
<feature type="transmembrane region" description="Helical" evidence="1">
    <location>
        <begin position="12"/>
        <end position="35"/>
    </location>
</feature>
<dbReference type="RefSeq" id="WP_204680645.1">
    <property type="nucleotide sequence ID" value="NZ_BSNR01000018.1"/>
</dbReference>
<feature type="transmembrane region" description="Helical" evidence="1">
    <location>
        <begin position="123"/>
        <end position="143"/>
    </location>
</feature>
<dbReference type="Proteomes" id="UP001430149">
    <property type="component" value="Unassembled WGS sequence"/>
</dbReference>
<protein>
    <submittedName>
        <fullName evidence="3">CPBP family intramembrane metalloprotease</fullName>
    </submittedName>
</protein>
<dbReference type="GO" id="GO:0008237">
    <property type="term" value="F:metallopeptidase activity"/>
    <property type="evidence" value="ECO:0007669"/>
    <property type="project" value="UniProtKB-KW"/>
</dbReference>
<dbReference type="InterPro" id="IPR042150">
    <property type="entry name" value="MmRce1-like"/>
</dbReference>
<dbReference type="PROSITE" id="PS51257">
    <property type="entry name" value="PROKAR_LIPOPROTEIN"/>
    <property type="match status" value="1"/>
</dbReference>
<dbReference type="PANTHER" id="PTHR35797:SF1">
    <property type="entry name" value="PROTEASE"/>
    <property type="match status" value="1"/>
</dbReference>
<feature type="domain" description="CAAX prenyl protease 2/Lysostaphin resistance protein A-like" evidence="2">
    <location>
        <begin position="136"/>
        <end position="237"/>
    </location>
</feature>
<keyword evidence="1" id="KW-0472">Membrane</keyword>
<keyword evidence="3" id="KW-0378">Hydrolase</keyword>
<feature type="transmembrane region" description="Helical" evidence="1">
    <location>
        <begin position="225"/>
        <end position="244"/>
    </location>
</feature>
<feature type="transmembrane region" description="Helical" evidence="1">
    <location>
        <begin position="256"/>
        <end position="277"/>
    </location>
</feature>
<accession>A0ABS2K488</accession>
<dbReference type="EMBL" id="JADIKE010000031">
    <property type="protein sequence ID" value="MBM7125123.1"/>
    <property type="molecule type" value="Genomic_DNA"/>
</dbReference>
<keyword evidence="1" id="KW-0812">Transmembrane</keyword>
<keyword evidence="4" id="KW-1185">Reference proteome</keyword>
<evidence type="ECO:0000313" key="4">
    <source>
        <dbReference type="Proteomes" id="UP001430149"/>
    </source>
</evidence>
<evidence type="ECO:0000313" key="3">
    <source>
        <dbReference type="EMBL" id="MBM7125123.1"/>
    </source>
</evidence>
<feature type="transmembrane region" description="Helical" evidence="1">
    <location>
        <begin position="41"/>
        <end position="59"/>
    </location>
</feature>
<keyword evidence="3" id="KW-0645">Protease</keyword>
<comment type="caution">
    <text evidence="3">The sequence shown here is derived from an EMBL/GenBank/DDBJ whole genome shotgun (WGS) entry which is preliminary data.</text>
</comment>
<dbReference type="InterPro" id="IPR003675">
    <property type="entry name" value="Rce1/LyrA-like_dom"/>
</dbReference>
<organism evidence="3 4">
    <name type="scientific">Dyella flava</name>
    <dbReference type="NCBI Taxonomy" id="1920170"/>
    <lineage>
        <taxon>Bacteria</taxon>
        <taxon>Pseudomonadati</taxon>
        <taxon>Pseudomonadota</taxon>
        <taxon>Gammaproteobacteria</taxon>
        <taxon>Lysobacterales</taxon>
        <taxon>Rhodanobacteraceae</taxon>
        <taxon>Dyella</taxon>
    </lineage>
</organism>
<evidence type="ECO:0000256" key="1">
    <source>
        <dbReference type="SAM" id="Phobius"/>
    </source>
</evidence>
<dbReference type="Pfam" id="PF02517">
    <property type="entry name" value="Rce1-like"/>
    <property type="match status" value="1"/>
</dbReference>
<reference evidence="3" key="1">
    <citation type="submission" date="2020-10" db="EMBL/GenBank/DDBJ databases">
        <title>Phylogeny of dyella-like bacteria.</title>
        <authorList>
            <person name="Fu J."/>
        </authorList>
    </citation>
    <scope>NUCLEOTIDE SEQUENCE</scope>
    <source>
        <strain evidence="3">DHOC52</strain>
    </source>
</reference>
<keyword evidence="1" id="KW-1133">Transmembrane helix</keyword>
<feature type="transmembrane region" description="Helical" evidence="1">
    <location>
        <begin position="197"/>
        <end position="218"/>
    </location>
</feature>
<dbReference type="PANTHER" id="PTHR35797">
    <property type="entry name" value="PROTEASE-RELATED"/>
    <property type="match status" value="1"/>
</dbReference>
<gene>
    <name evidence="3" type="ORF">ISP19_06975</name>
</gene>
<keyword evidence="3" id="KW-0482">Metalloprotease</keyword>